<comment type="subcellular location">
    <subcellularLocation>
        <location evidence="1">Nucleus</location>
    </subcellularLocation>
</comment>
<feature type="domain" description="HTH myb-type" evidence="9">
    <location>
        <begin position="11"/>
        <end position="63"/>
    </location>
</feature>
<keyword evidence="11" id="KW-1185">Reference proteome</keyword>
<dbReference type="InterPro" id="IPR001005">
    <property type="entry name" value="SANT/Myb"/>
</dbReference>
<dbReference type="Gene3D" id="1.10.10.60">
    <property type="entry name" value="Homeodomain-like"/>
    <property type="match status" value="2"/>
</dbReference>
<evidence type="ECO:0000259" key="9">
    <source>
        <dbReference type="PROSITE" id="PS51294"/>
    </source>
</evidence>
<dbReference type="GO" id="GO:0003677">
    <property type="term" value="F:DNA binding"/>
    <property type="evidence" value="ECO:0007669"/>
    <property type="project" value="UniProtKB-KW"/>
</dbReference>
<dbReference type="FunFam" id="1.10.10.60:FF:000001">
    <property type="entry name" value="MYB-related transcription factor"/>
    <property type="match status" value="1"/>
</dbReference>
<accession>A0A8T0HU08</accession>
<dbReference type="Pfam" id="PF00249">
    <property type="entry name" value="Myb_DNA-binding"/>
    <property type="match status" value="2"/>
</dbReference>
<dbReference type="PROSITE" id="PS51294">
    <property type="entry name" value="HTH_MYB"/>
    <property type="match status" value="2"/>
</dbReference>
<dbReference type="CDD" id="cd00167">
    <property type="entry name" value="SANT"/>
    <property type="match status" value="2"/>
</dbReference>
<keyword evidence="2" id="KW-0677">Repeat</keyword>
<keyword evidence="3" id="KW-0805">Transcription regulation</keyword>
<dbReference type="PANTHER" id="PTHR47995">
    <property type="entry name" value="TRANSCRIPTION FACTOR MYB33-RELATED"/>
    <property type="match status" value="1"/>
</dbReference>
<evidence type="ECO:0000313" key="10">
    <source>
        <dbReference type="EMBL" id="KAG0574003.1"/>
    </source>
</evidence>
<evidence type="ECO:0000256" key="2">
    <source>
        <dbReference type="ARBA" id="ARBA00022737"/>
    </source>
</evidence>
<evidence type="ECO:0000256" key="1">
    <source>
        <dbReference type="ARBA" id="ARBA00004123"/>
    </source>
</evidence>
<comment type="caution">
    <text evidence="10">The sequence shown here is derived from an EMBL/GenBank/DDBJ whole genome shotgun (WGS) entry which is preliminary data.</text>
</comment>
<feature type="domain" description="HTH myb-type" evidence="9">
    <location>
        <begin position="64"/>
        <end position="118"/>
    </location>
</feature>
<evidence type="ECO:0000256" key="7">
    <source>
        <dbReference type="SAM" id="MobiDB-lite"/>
    </source>
</evidence>
<dbReference type="SMART" id="SM00717">
    <property type="entry name" value="SANT"/>
    <property type="match status" value="2"/>
</dbReference>
<proteinExistence type="predicted"/>
<keyword evidence="4" id="KW-0238">DNA-binding</keyword>
<dbReference type="FunFam" id="1.10.10.60:FF:000119">
    <property type="entry name" value="Transcription factor GAMYB"/>
    <property type="match status" value="1"/>
</dbReference>
<feature type="compositionally biased region" description="Polar residues" evidence="7">
    <location>
        <begin position="236"/>
        <end position="252"/>
    </location>
</feature>
<feature type="domain" description="Myb-like" evidence="8">
    <location>
        <begin position="64"/>
        <end position="114"/>
    </location>
</feature>
<protein>
    <submittedName>
        <fullName evidence="10">Uncharacterized protein</fullName>
    </submittedName>
</protein>
<evidence type="ECO:0000259" key="8">
    <source>
        <dbReference type="PROSITE" id="PS50090"/>
    </source>
</evidence>
<reference evidence="10" key="1">
    <citation type="submission" date="2020-06" db="EMBL/GenBank/DDBJ databases">
        <title>WGS assembly of Ceratodon purpureus strain R40.</title>
        <authorList>
            <person name="Carey S.B."/>
            <person name="Jenkins J."/>
            <person name="Shu S."/>
            <person name="Lovell J.T."/>
            <person name="Sreedasyam A."/>
            <person name="Maumus F."/>
            <person name="Tiley G.P."/>
            <person name="Fernandez-Pozo N."/>
            <person name="Barry K."/>
            <person name="Chen C."/>
            <person name="Wang M."/>
            <person name="Lipzen A."/>
            <person name="Daum C."/>
            <person name="Saski C.A."/>
            <person name="Payton A.C."/>
            <person name="Mcbreen J.C."/>
            <person name="Conrad R.E."/>
            <person name="Kollar L.M."/>
            <person name="Olsson S."/>
            <person name="Huttunen S."/>
            <person name="Landis J.B."/>
            <person name="Wickett N.J."/>
            <person name="Johnson M.G."/>
            <person name="Rensing S.A."/>
            <person name="Grimwood J."/>
            <person name="Schmutz J."/>
            <person name="Mcdaniel S.F."/>
        </authorList>
    </citation>
    <scope>NUCLEOTIDE SEQUENCE</scope>
    <source>
        <strain evidence="10">R40</strain>
    </source>
</reference>
<dbReference type="SUPFAM" id="SSF46689">
    <property type="entry name" value="Homeodomain-like"/>
    <property type="match status" value="1"/>
</dbReference>
<dbReference type="EMBL" id="CM026426">
    <property type="protein sequence ID" value="KAG0574003.1"/>
    <property type="molecule type" value="Genomic_DNA"/>
</dbReference>
<gene>
    <name evidence="10" type="ORF">KC19_VG227400</name>
</gene>
<evidence type="ECO:0000256" key="3">
    <source>
        <dbReference type="ARBA" id="ARBA00023015"/>
    </source>
</evidence>
<sequence>MVLTSDISLDARALKKGPWTSTEDSILTSFVTKHGEGNWNSVQKHSGLFRCGKSCRLRWANHLRPNLKKGAFSAEEERTIVELHAKLGNKWARMATQLPGRTDNEIKNYWNTRIKRRTRAGLPVYPADRAKSCSFKYYVEASDGRSFISGKNADCDLTSSFSRQESSSDESNMISRSDFIFSSLAFDRGYMAGALLSGSDNDLGQSLVLYNQRTTHENPITHYGPPVSVATLKQELPSSQSAVSADSTGTQRSSITNPSPIIPSNNILSETDSYGSNASNYLEALIQEAHPVEDIEQVCVSMDLIDQLMVLTSGNMPPDITALLVSSGKGRWGEKSDPTTPVEVGICSDHSTDVSPICQIGIWDETQAISTHSCPPVVPRFEDNMKELPREGTYPVCTDEDFLTLLDLANSDAVPEWHTSSESKSVGVPYALLVGNMDALPTQQTIAELDNSTSYRSVANQLWEHSSGAW</sequence>
<dbReference type="PROSITE" id="PS50090">
    <property type="entry name" value="MYB_LIKE"/>
    <property type="match status" value="2"/>
</dbReference>
<name>A0A8T0HU08_CERPU</name>
<organism evidence="10 11">
    <name type="scientific">Ceratodon purpureus</name>
    <name type="common">Fire moss</name>
    <name type="synonym">Dicranum purpureum</name>
    <dbReference type="NCBI Taxonomy" id="3225"/>
    <lineage>
        <taxon>Eukaryota</taxon>
        <taxon>Viridiplantae</taxon>
        <taxon>Streptophyta</taxon>
        <taxon>Embryophyta</taxon>
        <taxon>Bryophyta</taxon>
        <taxon>Bryophytina</taxon>
        <taxon>Bryopsida</taxon>
        <taxon>Dicranidae</taxon>
        <taxon>Pseudoditrichales</taxon>
        <taxon>Ditrichaceae</taxon>
        <taxon>Ceratodon</taxon>
    </lineage>
</organism>
<evidence type="ECO:0000313" key="11">
    <source>
        <dbReference type="Proteomes" id="UP000822688"/>
    </source>
</evidence>
<dbReference type="GO" id="GO:0005634">
    <property type="term" value="C:nucleus"/>
    <property type="evidence" value="ECO:0007669"/>
    <property type="project" value="UniProtKB-SubCell"/>
</dbReference>
<keyword evidence="5" id="KW-0804">Transcription</keyword>
<evidence type="ECO:0000256" key="4">
    <source>
        <dbReference type="ARBA" id="ARBA00023125"/>
    </source>
</evidence>
<dbReference type="Proteomes" id="UP000822688">
    <property type="component" value="Chromosome V"/>
</dbReference>
<evidence type="ECO:0000256" key="5">
    <source>
        <dbReference type="ARBA" id="ARBA00023163"/>
    </source>
</evidence>
<feature type="domain" description="Myb-like" evidence="8">
    <location>
        <begin position="11"/>
        <end position="63"/>
    </location>
</feature>
<dbReference type="AlphaFoldDB" id="A0A8T0HU08"/>
<keyword evidence="6" id="KW-0539">Nucleus</keyword>
<feature type="compositionally biased region" description="Low complexity" evidence="7">
    <location>
        <begin position="253"/>
        <end position="267"/>
    </location>
</feature>
<dbReference type="PANTHER" id="PTHR47995:SF18">
    <property type="entry name" value="TRANSCRIPTION FACTOR MYB65"/>
    <property type="match status" value="1"/>
</dbReference>
<dbReference type="InterPro" id="IPR017930">
    <property type="entry name" value="Myb_dom"/>
</dbReference>
<dbReference type="InterPro" id="IPR009057">
    <property type="entry name" value="Homeodomain-like_sf"/>
</dbReference>
<feature type="region of interest" description="Disordered" evidence="7">
    <location>
        <begin position="235"/>
        <end position="268"/>
    </location>
</feature>
<evidence type="ECO:0000256" key="6">
    <source>
        <dbReference type="ARBA" id="ARBA00023242"/>
    </source>
</evidence>